<dbReference type="EMBL" id="JBHMBH010000019">
    <property type="protein sequence ID" value="MFB9714382.1"/>
    <property type="molecule type" value="Genomic_DNA"/>
</dbReference>
<comment type="caution">
    <text evidence="2">The sequence shown here is derived from an EMBL/GenBank/DDBJ whole genome shotgun (WGS) entry which is preliminary data.</text>
</comment>
<reference evidence="2 3" key="1">
    <citation type="submission" date="2024-09" db="EMBL/GenBank/DDBJ databases">
        <authorList>
            <person name="Sun Q."/>
            <person name="Mori K."/>
        </authorList>
    </citation>
    <scope>NUCLEOTIDE SEQUENCE [LARGE SCALE GENOMIC DNA]</scope>
    <source>
        <strain evidence="2 3">JCM 13519</strain>
    </source>
</reference>
<organism evidence="2 3">
    <name type="scientific">Arthrobacter methylotrophus</name>
    <dbReference type="NCBI Taxonomy" id="121291"/>
    <lineage>
        <taxon>Bacteria</taxon>
        <taxon>Bacillati</taxon>
        <taxon>Actinomycetota</taxon>
        <taxon>Actinomycetes</taxon>
        <taxon>Micrococcales</taxon>
        <taxon>Micrococcaceae</taxon>
        <taxon>Arthrobacter</taxon>
    </lineage>
</organism>
<proteinExistence type="predicted"/>
<dbReference type="RefSeq" id="WP_345044697.1">
    <property type="nucleotide sequence ID" value="NZ_BAABED010000001.1"/>
</dbReference>
<keyword evidence="1" id="KW-0472">Membrane</keyword>
<keyword evidence="1" id="KW-1133">Transmembrane helix</keyword>
<name>A0ABV5UPC6_9MICC</name>
<evidence type="ECO:0008006" key="4">
    <source>
        <dbReference type="Google" id="ProtNLM"/>
    </source>
</evidence>
<sequence length="106" mass="12199">MTQLSRTQRRRVANQIKGRETVHPEEVTVVLAAARQGLVVQRFSLRLLPAYVLFFLGNLMWTDWVLAKVLYVITLILFVAVTPIALRRIRRTTDVVQRTGPDVRNT</sequence>
<keyword evidence="3" id="KW-1185">Reference proteome</keyword>
<feature type="transmembrane region" description="Helical" evidence="1">
    <location>
        <begin position="67"/>
        <end position="86"/>
    </location>
</feature>
<gene>
    <name evidence="2" type="ORF">ACFFPI_09625</name>
</gene>
<feature type="transmembrane region" description="Helical" evidence="1">
    <location>
        <begin position="43"/>
        <end position="61"/>
    </location>
</feature>
<evidence type="ECO:0000256" key="1">
    <source>
        <dbReference type="SAM" id="Phobius"/>
    </source>
</evidence>
<accession>A0ABV5UPC6</accession>
<evidence type="ECO:0000313" key="3">
    <source>
        <dbReference type="Proteomes" id="UP001589536"/>
    </source>
</evidence>
<evidence type="ECO:0000313" key="2">
    <source>
        <dbReference type="EMBL" id="MFB9714382.1"/>
    </source>
</evidence>
<protein>
    <recommendedName>
        <fullName evidence="4">DUF3040 domain-containing protein</fullName>
    </recommendedName>
</protein>
<dbReference type="Proteomes" id="UP001589536">
    <property type="component" value="Unassembled WGS sequence"/>
</dbReference>
<keyword evidence="1" id="KW-0812">Transmembrane</keyword>